<dbReference type="UniPathway" id="UPA00048">
    <property type="reaction ID" value="UER00073"/>
</dbReference>
<dbReference type="SUPFAM" id="SSF56752">
    <property type="entry name" value="D-aminoacid aminotransferase-like PLP-dependent enzymes"/>
    <property type="match status" value="1"/>
</dbReference>
<evidence type="ECO:0000256" key="2">
    <source>
        <dbReference type="ARBA" id="ARBA00003109"/>
    </source>
</evidence>
<dbReference type="NCBIfam" id="NF005146">
    <property type="entry name" value="PRK06606.1"/>
    <property type="match status" value="1"/>
</dbReference>
<evidence type="ECO:0000256" key="7">
    <source>
        <dbReference type="ARBA" id="ARBA00022576"/>
    </source>
</evidence>
<comment type="catalytic activity">
    <reaction evidence="12 17">
        <text>L-valine + 2-oxoglutarate = 3-methyl-2-oxobutanoate + L-glutamate</text>
        <dbReference type="Rhea" id="RHEA:24813"/>
        <dbReference type="ChEBI" id="CHEBI:11851"/>
        <dbReference type="ChEBI" id="CHEBI:16810"/>
        <dbReference type="ChEBI" id="CHEBI:29985"/>
        <dbReference type="ChEBI" id="CHEBI:57762"/>
        <dbReference type="EC" id="2.6.1.42"/>
    </reaction>
</comment>
<dbReference type="GO" id="GO:0006532">
    <property type="term" value="P:aspartate biosynthetic process"/>
    <property type="evidence" value="ECO:0007669"/>
    <property type="project" value="TreeGrafter"/>
</dbReference>
<evidence type="ECO:0000313" key="19">
    <source>
        <dbReference type="Proteomes" id="UP000322214"/>
    </source>
</evidence>
<dbReference type="PANTHER" id="PTHR42743">
    <property type="entry name" value="AMINO-ACID AMINOTRANSFERASE"/>
    <property type="match status" value="1"/>
</dbReference>
<evidence type="ECO:0000256" key="16">
    <source>
        <dbReference type="RuleBase" id="RU004516"/>
    </source>
</evidence>
<dbReference type="NCBIfam" id="TIGR01122">
    <property type="entry name" value="ilvE_I"/>
    <property type="match status" value="1"/>
</dbReference>
<accession>A0A5B9PHK1</accession>
<dbReference type="InterPro" id="IPR018300">
    <property type="entry name" value="Aminotrans_IV_CS"/>
</dbReference>
<dbReference type="InterPro" id="IPR005785">
    <property type="entry name" value="B_amino_transI"/>
</dbReference>
<dbReference type="GO" id="GO:0005829">
    <property type="term" value="C:cytosol"/>
    <property type="evidence" value="ECO:0007669"/>
    <property type="project" value="TreeGrafter"/>
</dbReference>
<dbReference type="UniPathway" id="UPA00047">
    <property type="reaction ID" value="UER00058"/>
</dbReference>
<comment type="similarity">
    <text evidence="6 15">Belongs to the class-IV pyridoxal-phosphate-dependent aminotransferase family.</text>
</comment>
<dbReference type="Gene3D" id="3.30.470.10">
    <property type="match status" value="1"/>
</dbReference>
<evidence type="ECO:0000256" key="9">
    <source>
        <dbReference type="ARBA" id="ARBA00022679"/>
    </source>
</evidence>
<name>A0A5B9PHK1_9BACT</name>
<evidence type="ECO:0000256" key="10">
    <source>
        <dbReference type="ARBA" id="ARBA00022898"/>
    </source>
</evidence>
<comment type="catalytic activity">
    <reaction evidence="14 17">
        <text>L-leucine + 2-oxoglutarate = 4-methyl-2-oxopentanoate + L-glutamate</text>
        <dbReference type="Rhea" id="RHEA:18321"/>
        <dbReference type="ChEBI" id="CHEBI:16810"/>
        <dbReference type="ChEBI" id="CHEBI:17865"/>
        <dbReference type="ChEBI" id="CHEBI:29985"/>
        <dbReference type="ChEBI" id="CHEBI:57427"/>
        <dbReference type="EC" id="2.6.1.42"/>
    </reaction>
</comment>
<evidence type="ECO:0000256" key="3">
    <source>
        <dbReference type="ARBA" id="ARBA00004824"/>
    </source>
</evidence>
<dbReference type="GO" id="GO:0009097">
    <property type="term" value="P:isoleucine biosynthetic process"/>
    <property type="evidence" value="ECO:0007669"/>
    <property type="project" value="UniProtKB-UniPathway"/>
</dbReference>
<dbReference type="Gene3D" id="3.20.10.10">
    <property type="entry name" value="D-amino Acid Aminotransferase, subunit A, domain 2"/>
    <property type="match status" value="1"/>
</dbReference>
<comment type="pathway">
    <text evidence="4 17">Amino-acid biosynthesis; L-valine biosynthesis; L-valine from pyruvate: step 4/4.</text>
</comment>
<dbReference type="InterPro" id="IPR001544">
    <property type="entry name" value="Aminotrans_IV"/>
</dbReference>
<protein>
    <recommendedName>
        <fullName evidence="17">Branched-chain-amino-acid aminotransferase</fullName>
        <shortName evidence="17">BCAT</shortName>
        <ecNumber evidence="17">2.6.1.42</ecNumber>
    </recommendedName>
</protein>
<dbReference type="GO" id="GO:0009098">
    <property type="term" value="P:L-leucine biosynthetic process"/>
    <property type="evidence" value="ECO:0007669"/>
    <property type="project" value="UniProtKB-UniPathway"/>
</dbReference>
<dbReference type="InterPro" id="IPR033939">
    <property type="entry name" value="BCAT_family"/>
</dbReference>
<dbReference type="OrthoDB" id="9805628at2"/>
<dbReference type="GO" id="GO:0052656">
    <property type="term" value="F:L-isoleucine-2-oxoglutarate transaminase activity"/>
    <property type="evidence" value="ECO:0007669"/>
    <property type="project" value="RHEA"/>
</dbReference>
<dbReference type="CDD" id="cd01557">
    <property type="entry name" value="BCAT_beta_family"/>
    <property type="match status" value="1"/>
</dbReference>
<evidence type="ECO:0000256" key="13">
    <source>
        <dbReference type="ARBA" id="ARBA00048798"/>
    </source>
</evidence>
<evidence type="ECO:0000256" key="4">
    <source>
        <dbReference type="ARBA" id="ARBA00004931"/>
    </source>
</evidence>
<keyword evidence="19" id="KW-1185">Reference proteome</keyword>
<evidence type="ECO:0000256" key="1">
    <source>
        <dbReference type="ARBA" id="ARBA00001933"/>
    </source>
</evidence>
<evidence type="ECO:0000256" key="15">
    <source>
        <dbReference type="RuleBase" id="RU004106"/>
    </source>
</evidence>
<organism evidence="18 19">
    <name type="scientific">Mariniblastus fucicola</name>
    <dbReference type="NCBI Taxonomy" id="980251"/>
    <lineage>
        <taxon>Bacteria</taxon>
        <taxon>Pseudomonadati</taxon>
        <taxon>Planctomycetota</taxon>
        <taxon>Planctomycetia</taxon>
        <taxon>Pirellulales</taxon>
        <taxon>Pirellulaceae</taxon>
        <taxon>Mariniblastus</taxon>
    </lineage>
</organism>
<dbReference type="AlphaFoldDB" id="A0A5B9PHK1"/>
<proteinExistence type="inferred from homology"/>
<dbReference type="GO" id="GO:0052654">
    <property type="term" value="F:L-leucine-2-oxoglutarate transaminase activity"/>
    <property type="evidence" value="ECO:0007669"/>
    <property type="project" value="RHEA"/>
</dbReference>
<comment type="pathway">
    <text evidence="5 17">Amino-acid biosynthesis; L-leucine biosynthesis; L-leucine from 3-methyl-2-oxobutanoate: step 4/4.</text>
</comment>
<comment type="catalytic activity">
    <reaction evidence="13 17">
        <text>L-isoleucine + 2-oxoglutarate = (S)-3-methyl-2-oxopentanoate + L-glutamate</text>
        <dbReference type="Rhea" id="RHEA:24801"/>
        <dbReference type="ChEBI" id="CHEBI:16810"/>
        <dbReference type="ChEBI" id="CHEBI:29985"/>
        <dbReference type="ChEBI" id="CHEBI:35146"/>
        <dbReference type="ChEBI" id="CHEBI:58045"/>
        <dbReference type="EC" id="2.6.1.42"/>
    </reaction>
</comment>
<dbReference type="Pfam" id="PF01063">
    <property type="entry name" value="Aminotran_4"/>
    <property type="match status" value="1"/>
</dbReference>
<dbReference type="STRING" id="980251.GCA_001642875_00634"/>
<reference evidence="18 19" key="1">
    <citation type="submission" date="2019-08" db="EMBL/GenBank/DDBJ databases">
        <title>Deep-cultivation of Planctomycetes and their phenomic and genomic characterization uncovers novel biology.</title>
        <authorList>
            <person name="Wiegand S."/>
            <person name="Jogler M."/>
            <person name="Boedeker C."/>
            <person name="Pinto D."/>
            <person name="Vollmers J."/>
            <person name="Rivas-Marin E."/>
            <person name="Kohn T."/>
            <person name="Peeters S.H."/>
            <person name="Heuer A."/>
            <person name="Rast P."/>
            <person name="Oberbeckmann S."/>
            <person name="Bunk B."/>
            <person name="Jeske O."/>
            <person name="Meyerdierks A."/>
            <person name="Storesund J.E."/>
            <person name="Kallscheuer N."/>
            <person name="Luecker S."/>
            <person name="Lage O.M."/>
            <person name="Pohl T."/>
            <person name="Merkel B.J."/>
            <person name="Hornburger P."/>
            <person name="Mueller R.-W."/>
            <person name="Bruemmer F."/>
            <person name="Labrenz M."/>
            <person name="Spormann A.M."/>
            <person name="Op den Camp H."/>
            <person name="Overmann J."/>
            <person name="Amann R."/>
            <person name="Jetten M.S.M."/>
            <person name="Mascher T."/>
            <person name="Medema M.H."/>
            <person name="Devos D.P."/>
            <person name="Kaster A.-K."/>
            <person name="Ovreas L."/>
            <person name="Rohde M."/>
            <person name="Galperin M.Y."/>
            <person name="Jogler C."/>
        </authorList>
    </citation>
    <scope>NUCLEOTIDE SEQUENCE [LARGE SCALE GENOMIC DNA]</scope>
    <source>
        <strain evidence="18 19">FC18</strain>
    </source>
</reference>
<keyword evidence="7 17" id="KW-0032">Aminotransferase</keyword>
<dbReference type="EC" id="2.6.1.42" evidence="17"/>
<evidence type="ECO:0000256" key="12">
    <source>
        <dbReference type="ARBA" id="ARBA00048212"/>
    </source>
</evidence>
<dbReference type="FunFam" id="3.20.10.10:FF:000001">
    <property type="entry name" value="Branched-chain-amino-acid aminotransferase"/>
    <property type="match status" value="1"/>
</dbReference>
<evidence type="ECO:0000256" key="8">
    <source>
        <dbReference type="ARBA" id="ARBA00022605"/>
    </source>
</evidence>
<dbReference type="PANTHER" id="PTHR42743:SF11">
    <property type="entry name" value="AMINODEOXYCHORISMATE LYASE"/>
    <property type="match status" value="1"/>
</dbReference>
<dbReference type="EMBL" id="CP042912">
    <property type="protein sequence ID" value="QEG24142.1"/>
    <property type="molecule type" value="Genomic_DNA"/>
</dbReference>
<dbReference type="InterPro" id="IPR050571">
    <property type="entry name" value="Class-IV_PLP-Dep_Aminotrnsfr"/>
</dbReference>
<dbReference type="InterPro" id="IPR036038">
    <property type="entry name" value="Aminotransferase-like"/>
</dbReference>
<comment type="cofactor">
    <cofactor evidence="1 16">
        <name>pyridoxal 5'-phosphate</name>
        <dbReference type="ChEBI" id="CHEBI:597326"/>
    </cofactor>
</comment>
<keyword evidence="9 17" id="KW-0808">Transferase</keyword>
<dbReference type="PROSITE" id="PS00770">
    <property type="entry name" value="AA_TRANSFER_CLASS_4"/>
    <property type="match status" value="1"/>
</dbReference>
<comment type="function">
    <text evidence="2 17">Acts on leucine, isoleucine and valine.</text>
</comment>
<dbReference type="GO" id="GO:0009099">
    <property type="term" value="P:L-valine biosynthetic process"/>
    <property type="evidence" value="ECO:0007669"/>
    <property type="project" value="UniProtKB-UniPathway"/>
</dbReference>
<comment type="pathway">
    <text evidence="3 17">Amino-acid biosynthesis; L-isoleucine biosynthesis; L-isoleucine from 2-oxobutanoate: step 4/4.</text>
</comment>
<dbReference type="UniPathway" id="UPA00049">
    <property type="reaction ID" value="UER00062"/>
</dbReference>
<dbReference type="Proteomes" id="UP000322214">
    <property type="component" value="Chromosome"/>
</dbReference>
<keyword evidence="8 17" id="KW-0028">Amino-acid biosynthesis</keyword>
<evidence type="ECO:0000256" key="14">
    <source>
        <dbReference type="ARBA" id="ARBA00049229"/>
    </source>
</evidence>
<gene>
    <name evidence="17 18" type="primary">ilvE</name>
    <name evidence="18" type="ORF">MFFC18_40580</name>
</gene>
<evidence type="ECO:0000256" key="17">
    <source>
        <dbReference type="RuleBase" id="RU364094"/>
    </source>
</evidence>
<evidence type="ECO:0000256" key="5">
    <source>
        <dbReference type="ARBA" id="ARBA00005072"/>
    </source>
</evidence>
<dbReference type="InterPro" id="IPR043132">
    <property type="entry name" value="BCAT-like_C"/>
</dbReference>
<dbReference type="KEGG" id="mff:MFFC18_40580"/>
<dbReference type="GO" id="GO:0052655">
    <property type="term" value="F:L-valine-2-oxoglutarate transaminase activity"/>
    <property type="evidence" value="ECO:0007669"/>
    <property type="project" value="RHEA"/>
</dbReference>
<evidence type="ECO:0000256" key="11">
    <source>
        <dbReference type="ARBA" id="ARBA00023304"/>
    </source>
</evidence>
<dbReference type="RefSeq" id="WP_075083436.1">
    <property type="nucleotide sequence ID" value="NZ_CP042912.1"/>
</dbReference>
<keyword evidence="10 16" id="KW-0663">Pyridoxal phosphate</keyword>
<sequence length="310" mass="33678">MNKSKSIWMNGQLIPWDSANVHVMSHALHYGTSIFEGVRSYKTKDGRAIFRLDAHMKRFCESAKMYRIPLEQTQEELMQGCRDTIADNNLYNAYIRPLTFYGAGSLGVVPSADVPVETIIVAFEWGNYLGEEGMTKGIDVCVSSWSRTTSASIPVLAKAGGHYLNAMLIGGEARRHGYVEGISVTDKGTISEGSAENVFLIRDGVIYTPPLASAILGGITRASVMTLAKTMGLEVVEQALPRELMYTADEMFLTGTAAEVTPVRSVDGIEVGCGSRGPITEKLQSAFFGLFDGSTEDQWGWLDAVPVAVS</sequence>
<evidence type="ECO:0000256" key="6">
    <source>
        <dbReference type="ARBA" id="ARBA00009320"/>
    </source>
</evidence>
<dbReference type="InterPro" id="IPR043131">
    <property type="entry name" value="BCAT-like_N"/>
</dbReference>
<evidence type="ECO:0000313" key="18">
    <source>
        <dbReference type="EMBL" id="QEG24142.1"/>
    </source>
</evidence>
<keyword evidence="11 17" id="KW-0100">Branched-chain amino acid biosynthesis</keyword>